<dbReference type="InterPro" id="IPR006175">
    <property type="entry name" value="YjgF/YER057c/UK114"/>
</dbReference>
<accession>A0ABR0J986</accession>
<dbReference type="SUPFAM" id="SSF55298">
    <property type="entry name" value="YjgF-like"/>
    <property type="match status" value="1"/>
</dbReference>
<dbReference type="CDD" id="cd06152">
    <property type="entry name" value="YjgF_YER057c_UK114_like_4"/>
    <property type="match status" value="1"/>
</dbReference>
<protein>
    <submittedName>
        <fullName evidence="1">Uncharacterized protein</fullName>
    </submittedName>
</protein>
<evidence type="ECO:0000313" key="2">
    <source>
        <dbReference type="Proteomes" id="UP001345691"/>
    </source>
</evidence>
<dbReference type="EMBL" id="JAVRRF010000013">
    <property type="protein sequence ID" value="KAK5059275.1"/>
    <property type="molecule type" value="Genomic_DNA"/>
</dbReference>
<keyword evidence="2" id="KW-1185">Reference proteome</keyword>
<dbReference type="Pfam" id="PF01042">
    <property type="entry name" value="Ribonuc_L-PSP"/>
    <property type="match status" value="1"/>
</dbReference>
<proteinExistence type="predicted"/>
<evidence type="ECO:0000313" key="1">
    <source>
        <dbReference type="EMBL" id="KAK5059275.1"/>
    </source>
</evidence>
<organism evidence="1 2">
    <name type="scientific">Exophiala sideris</name>
    <dbReference type="NCBI Taxonomy" id="1016849"/>
    <lineage>
        <taxon>Eukaryota</taxon>
        <taxon>Fungi</taxon>
        <taxon>Dikarya</taxon>
        <taxon>Ascomycota</taxon>
        <taxon>Pezizomycotina</taxon>
        <taxon>Eurotiomycetes</taxon>
        <taxon>Chaetothyriomycetidae</taxon>
        <taxon>Chaetothyriales</taxon>
        <taxon>Herpotrichiellaceae</taxon>
        <taxon>Exophiala</taxon>
    </lineage>
</organism>
<comment type="caution">
    <text evidence="1">The sequence shown here is derived from an EMBL/GenBank/DDBJ whole genome shotgun (WGS) entry which is preliminary data.</text>
</comment>
<reference evidence="1 2" key="1">
    <citation type="submission" date="2023-08" db="EMBL/GenBank/DDBJ databases">
        <title>Black Yeasts Isolated from many extreme environments.</title>
        <authorList>
            <person name="Coleine C."/>
            <person name="Stajich J.E."/>
            <person name="Selbmann L."/>
        </authorList>
    </citation>
    <scope>NUCLEOTIDE SEQUENCE [LARGE SCALE GENOMIC DNA]</scope>
    <source>
        <strain evidence="1 2">CCFEE 6328</strain>
    </source>
</reference>
<dbReference type="Proteomes" id="UP001345691">
    <property type="component" value="Unassembled WGS sequence"/>
</dbReference>
<dbReference type="PANTHER" id="PTHR43857">
    <property type="entry name" value="BLR7761 PROTEIN"/>
    <property type="match status" value="1"/>
</dbReference>
<sequence length="133" mass="14737">MSHLKYSNYEGYGDNHASGYSQAVRVGDIIKISGQGGWDPNTEEISTDLAIQIDQAFANVELTLRQAGGRGWEQVYQIRCYSAPISDEAIAHLVRNVEKYCPNYRPIITGIGVAKLAYENMMVEIEVEAHLGS</sequence>
<gene>
    <name evidence="1" type="ORF">LTR69_006565</name>
</gene>
<dbReference type="Gene3D" id="3.30.1330.40">
    <property type="entry name" value="RutC-like"/>
    <property type="match status" value="1"/>
</dbReference>
<dbReference type="PANTHER" id="PTHR43857:SF1">
    <property type="entry name" value="YJGH FAMILY PROTEIN"/>
    <property type="match status" value="1"/>
</dbReference>
<name>A0ABR0J986_9EURO</name>
<dbReference type="InterPro" id="IPR035959">
    <property type="entry name" value="RutC-like_sf"/>
</dbReference>